<comment type="subcellular location">
    <subcellularLocation>
        <location evidence="1">Cell membrane</location>
        <topology evidence="1">Multi-pass membrane protein</topology>
    </subcellularLocation>
</comment>
<reference evidence="9 10" key="1">
    <citation type="submission" date="2018-04" db="EMBL/GenBank/DDBJ databases">
        <title>Polynucleobacter sp. UK-Long2-W17 genome.</title>
        <authorList>
            <person name="Hahn M.W."/>
        </authorList>
    </citation>
    <scope>NUCLEOTIDE SEQUENCE [LARGE SCALE GENOMIC DNA]</scope>
    <source>
        <strain evidence="9 10">UK-Long2-W17</strain>
    </source>
</reference>
<dbReference type="EMBL" id="CP028940">
    <property type="protein sequence ID" value="QKM59862.1"/>
    <property type="molecule type" value="Genomic_DNA"/>
</dbReference>
<feature type="transmembrane region" description="Helical" evidence="8">
    <location>
        <begin position="187"/>
        <end position="204"/>
    </location>
</feature>
<evidence type="ECO:0000256" key="1">
    <source>
        <dbReference type="ARBA" id="ARBA00004651"/>
    </source>
</evidence>
<keyword evidence="3 9" id="KW-0808">Transferase</keyword>
<keyword evidence="6 8" id="KW-0472">Membrane</keyword>
<feature type="binding site" evidence="7">
    <location>
        <position position="215"/>
    </location>
    <ligand>
        <name>Mg(2+)</name>
        <dbReference type="ChEBI" id="CHEBI:18420"/>
    </ligand>
</feature>
<feature type="transmembrane region" description="Helical" evidence="8">
    <location>
        <begin position="160"/>
        <end position="180"/>
    </location>
</feature>
<dbReference type="PANTHER" id="PTHR22926">
    <property type="entry name" value="PHOSPHO-N-ACETYLMURAMOYL-PENTAPEPTIDE-TRANSFERASE"/>
    <property type="match status" value="1"/>
</dbReference>
<keyword evidence="5 8" id="KW-1133">Transmembrane helix</keyword>
<dbReference type="GO" id="GO:0016780">
    <property type="term" value="F:phosphotransferase activity, for other substituted phosphate groups"/>
    <property type="evidence" value="ECO:0007669"/>
    <property type="project" value="InterPro"/>
</dbReference>
<evidence type="ECO:0000256" key="7">
    <source>
        <dbReference type="PIRSR" id="PIRSR600715-1"/>
    </source>
</evidence>
<keyword evidence="7" id="KW-0460">Magnesium</keyword>
<accession>A0A6M9PIT1</accession>
<evidence type="ECO:0000256" key="5">
    <source>
        <dbReference type="ARBA" id="ARBA00022989"/>
    </source>
</evidence>
<sequence>MISLLTAFFVSFIATILIIRTQKLHGGFSGDHDLAGPQKFHMGPVPRIGGVAIGLGLFFAIALRYEEDVSNFTELLLLFCAIPAFSIGVAEDITKKVSVRTRLMFTAFGALLACLFLNVQIQSLDIPGLDYVFALPAVAILFTIFAVTGLANAFNIIDGFNGLSSMVGIISLLGLSYIGFKFNDPMILSMSLIMAGAILGFFIWNYPRGLIFLGDGGAYLIGFWIAIMSILAVSRHGEISPWFALMLNAYPILETVFTIYRRKFHQGKSPGHPDGIHFHSLIFRRILNKTHITSESDWFSANARTSPYLWVLSSLAVVPAILFYNSTAILIGCLLIFIIAYVWLYKQIVTFRTPQWMHPQS</sequence>
<dbReference type="GO" id="GO:0046872">
    <property type="term" value="F:metal ion binding"/>
    <property type="evidence" value="ECO:0007669"/>
    <property type="project" value="UniProtKB-KW"/>
</dbReference>
<dbReference type="Pfam" id="PF00953">
    <property type="entry name" value="Glycos_transf_4"/>
    <property type="match status" value="1"/>
</dbReference>
<evidence type="ECO:0000256" key="6">
    <source>
        <dbReference type="ARBA" id="ARBA00023136"/>
    </source>
</evidence>
<feature type="binding site" evidence="7">
    <location>
        <position position="155"/>
    </location>
    <ligand>
        <name>Mg(2+)</name>
        <dbReference type="ChEBI" id="CHEBI:18420"/>
    </ligand>
</feature>
<dbReference type="AlphaFoldDB" id="A0A6M9PIT1"/>
<dbReference type="KEGG" id="pard:DN92_01725"/>
<evidence type="ECO:0000313" key="9">
    <source>
        <dbReference type="EMBL" id="QKM59862.1"/>
    </source>
</evidence>
<feature type="transmembrane region" description="Helical" evidence="8">
    <location>
        <begin position="210"/>
        <end position="233"/>
    </location>
</feature>
<comment type="cofactor">
    <cofactor evidence="7">
        <name>Mg(2+)</name>
        <dbReference type="ChEBI" id="CHEBI:18420"/>
    </cofactor>
</comment>
<feature type="transmembrane region" description="Helical" evidence="8">
    <location>
        <begin position="102"/>
        <end position="119"/>
    </location>
</feature>
<protein>
    <submittedName>
        <fullName evidence="9">Glycosyl transferase</fullName>
    </submittedName>
</protein>
<feature type="transmembrane region" description="Helical" evidence="8">
    <location>
        <begin position="321"/>
        <end position="344"/>
    </location>
</feature>
<dbReference type="GO" id="GO:0005886">
    <property type="term" value="C:plasma membrane"/>
    <property type="evidence" value="ECO:0007669"/>
    <property type="project" value="UniProtKB-SubCell"/>
</dbReference>
<dbReference type="RefSeq" id="WP_173959633.1">
    <property type="nucleotide sequence ID" value="NZ_CBCSCC010000003.1"/>
</dbReference>
<feature type="transmembrane region" description="Helical" evidence="8">
    <location>
        <begin position="242"/>
        <end position="260"/>
    </location>
</feature>
<dbReference type="GO" id="GO:0044038">
    <property type="term" value="P:cell wall macromolecule biosynthetic process"/>
    <property type="evidence" value="ECO:0007669"/>
    <property type="project" value="TreeGrafter"/>
</dbReference>
<dbReference type="InterPro" id="IPR000715">
    <property type="entry name" value="Glycosyl_transferase_4"/>
</dbReference>
<evidence type="ECO:0000256" key="2">
    <source>
        <dbReference type="ARBA" id="ARBA00022475"/>
    </source>
</evidence>
<evidence type="ECO:0000256" key="3">
    <source>
        <dbReference type="ARBA" id="ARBA00022679"/>
    </source>
</evidence>
<evidence type="ECO:0000256" key="4">
    <source>
        <dbReference type="ARBA" id="ARBA00022692"/>
    </source>
</evidence>
<feature type="transmembrane region" description="Helical" evidence="8">
    <location>
        <begin position="131"/>
        <end position="154"/>
    </location>
</feature>
<keyword evidence="7" id="KW-0479">Metal-binding</keyword>
<evidence type="ECO:0000313" key="10">
    <source>
        <dbReference type="Proteomes" id="UP000501090"/>
    </source>
</evidence>
<name>A0A6M9PIT1_9BURK</name>
<feature type="transmembrane region" description="Helical" evidence="8">
    <location>
        <begin position="45"/>
        <end position="65"/>
    </location>
</feature>
<keyword evidence="10" id="KW-1185">Reference proteome</keyword>
<dbReference type="GO" id="GO:0071555">
    <property type="term" value="P:cell wall organization"/>
    <property type="evidence" value="ECO:0007669"/>
    <property type="project" value="TreeGrafter"/>
</dbReference>
<proteinExistence type="predicted"/>
<gene>
    <name evidence="9" type="ORF">DN92_01725</name>
</gene>
<evidence type="ECO:0000256" key="8">
    <source>
        <dbReference type="SAM" id="Phobius"/>
    </source>
</evidence>
<keyword evidence="2" id="KW-1003">Cell membrane</keyword>
<dbReference type="PANTHER" id="PTHR22926:SF3">
    <property type="entry name" value="UNDECAPRENYL-PHOSPHATE ALPHA-N-ACETYLGLUCOSAMINYL 1-PHOSPHATE TRANSFERASE"/>
    <property type="match status" value="1"/>
</dbReference>
<keyword evidence="4 8" id="KW-0812">Transmembrane</keyword>
<dbReference type="CDD" id="cd06912">
    <property type="entry name" value="GT_MraY_like"/>
    <property type="match status" value="1"/>
</dbReference>
<dbReference type="Proteomes" id="UP000501090">
    <property type="component" value="Chromosome"/>
</dbReference>
<dbReference type="GO" id="GO:0009103">
    <property type="term" value="P:lipopolysaccharide biosynthetic process"/>
    <property type="evidence" value="ECO:0007669"/>
    <property type="project" value="TreeGrafter"/>
</dbReference>
<organism evidence="9 10">
    <name type="scientific">Polynucleobacter arcticus</name>
    <dbReference type="NCBI Taxonomy" id="1743165"/>
    <lineage>
        <taxon>Bacteria</taxon>
        <taxon>Pseudomonadati</taxon>
        <taxon>Pseudomonadota</taxon>
        <taxon>Betaproteobacteria</taxon>
        <taxon>Burkholderiales</taxon>
        <taxon>Burkholderiaceae</taxon>
        <taxon>Polynucleobacter</taxon>
    </lineage>
</organism>